<keyword evidence="2" id="KW-1185">Reference proteome</keyword>
<evidence type="ECO:0000313" key="2">
    <source>
        <dbReference type="Proteomes" id="UP000321118"/>
    </source>
</evidence>
<evidence type="ECO:0008006" key="3">
    <source>
        <dbReference type="Google" id="ProtNLM"/>
    </source>
</evidence>
<accession>A0A510V482</accession>
<protein>
    <recommendedName>
        <fullName evidence="3">DUF2505 domain-containing protein</fullName>
    </recommendedName>
</protein>
<comment type="caution">
    <text evidence="1">The sequence shown here is derived from an EMBL/GenBank/DDBJ whole genome shotgun (WGS) entry which is preliminary data.</text>
</comment>
<reference evidence="1 2" key="1">
    <citation type="submission" date="2019-07" db="EMBL/GenBank/DDBJ databases">
        <title>Whole genome shotgun sequence of Cellulomonas xylanilytica NBRC 101102.</title>
        <authorList>
            <person name="Hosoyama A."/>
            <person name="Uohara A."/>
            <person name="Ohji S."/>
            <person name="Ichikawa N."/>
        </authorList>
    </citation>
    <scope>NUCLEOTIDE SEQUENCE [LARGE SCALE GENOMIC DNA]</scope>
    <source>
        <strain evidence="1 2">NBRC 101102</strain>
    </source>
</reference>
<organism evidence="1 2">
    <name type="scientific">Cellulomonas xylanilytica</name>
    <dbReference type="NCBI Taxonomy" id="233583"/>
    <lineage>
        <taxon>Bacteria</taxon>
        <taxon>Bacillati</taxon>
        <taxon>Actinomycetota</taxon>
        <taxon>Actinomycetes</taxon>
        <taxon>Micrococcales</taxon>
        <taxon>Cellulomonadaceae</taxon>
        <taxon>Cellulomonas</taxon>
    </lineage>
</organism>
<proteinExistence type="predicted"/>
<gene>
    <name evidence="1" type="ORF">CXY01_22070</name>
</gene>
<dbReference type="Pfam" id="PF10698">
    <property type="entry name" value="DUF2505"/>
    <property type="match status" value="1"/>
</dbReference>
<dbReference type="InterPro" id="IPR019639">
    <property type="entry name" value="DUF2505"/>
</dbReference>
<dbReference type="EMBL" id="BJUB01000006">
    <property type="protein sequence ID" value="GEK21687.1"/>
    <property type="molecule type" value="Genomic_DNA"/>
</dbReference>
<dbReference type="Proteomes" id="UP000321118">
    <property type="component" value="Unassembled WGS sequence"/>
</dbReference>
<dbReference type="RefSeq" id="WP_146927474.1">
    <property type="nucleotide sequence ID" value="NZ_BJUB01000006.1"/>
</dbReference>
<sequence length="180" mass="18888">MRLSVTLDLPTDARAAALLLADPEYVHQKVRASGALEQHVDVTGDPDDAFTVTTRRALPTDQIPAHLRSFVGSQIDVRQVEAWEAAAADGSRVGTVVVEIAGAPVRLSGRTALTPTDTGSTTVTYDGDLRATVPLFAAAIEQAAAGAIRSALEVEQDVARRWIEGHAAGPAHGHSEAPQP</sequence>
<dbReference type="OrthoDB" id="3266819at2"/>
<evidence type="ECO:0000313" key="1">
    <source>
        <dbReference type="EMBL" id="GEK21687.1"/>
    </source>
</evidence>
<dbReference type="AlphaFoldDB" id="A0A510V482"/>
<name>A0A510V482_9CELL</name>
<dbReference type="SUPFAM" id="SSF55961">
    <property type="entry name" value="Bet v1-like"/>
    <property type="match status" value="1"/>
</dbReference>